<keyword evidence="2" id="KW-1185">Reference proteome</keyword>
<comment type="caution">
    <text evidence="1">The sequence shown here is derived from an EMBL/GenBank/DDBJ whole genome shotgun (WGS) entry which is preliminary data.</text>
</comment>
<proteinExistence type="predicted"/>
<protein>
    <submittedName>
        <fullName evidence="1">Uncharacterized protein</fullName>
    </submittedName>
</protein>
<sequence length="33" mass="3948">MVYTIINPKIIYRFFKKQMLFHSSLGEDLVLSD</sequence>
<reference evidence="1 2" key="1">
    <citation type="submission" date="2020-08" db="EMBL/GenBank/DDBJ databases">
        <title>Genomic Encyclopedia of Type Strains, Phase IV (KMG-IV): sequencing the most valuable type-strain genomes for metagenomic binning, comparative biology and taxonomic classification.</title>
        <authorList>
            <person name="Goeker M."/>
        </authorList>
    </citation>
    <scope>NUCLEOTIDE SEQUENCE [LARGE SCALE GENOMIC DNA]</scope>
    <source>
        <strain evidence="1 2">DSM 105481</strain>
    </source>
</reference>
<organism evidence="1 2">
    <name type="scientific">Peribacillus huizhouensis</name>
    <dbReference type="NCBI Taxonomy" id="1501239"/>
    <lineage>
        <taxon>Bacteria</taxon>
        <taxon>Bacillati</taxon>
        <taxon>Bacillota</taxon>
        <taxon>Bacilli</taxon>
        <taxon>Bacillales</taxon>
        <taxon>Bacillaceae</taxon>
        <taxon>Peribacillus</taxon>
    </lineage>
</organism>
<dbReference type="EMBL" id="JACJHX010000029">
    <property type="protein sequence ID" value="MBA9029220.1"/>
    <property type="molecule type" value="Genomic_DNA"/>
</dbReference>
<dbReference type="Proteomes" id="UP000626697">
    <property type="component" value="Unassembled WGS sequence"/>
</dbReference>
<evidence type="ECO:0000313" key="1">
    <source>
        <dbReference type="EMBL" id="MBA9029220.1"/>
    </source>
</evidence>
<evidence type="ECO:0000313" key="2">
    <source>
        <dbReference type="Proteomes" id="UP000626697"/>
    </source>
</evidence>
<gene>
    <name evidence="1" type="ORF">HNP81_004583</name>
</gene>
<accession>A0ABR6CX78</accession>
<name>A0ABR6CX78_9BACI</name>